<dbReference type="EMBL" id="SRPY01000009">
    <property type="protein sequence ID" value="KAG5930525.1"/>
    <property type="molecule type" value="Genomic_DNA"/>
</dbReference>
<dbReference type="AlphaFoldDB" id="A0A8K0JF84"/>
<reference evidence="1" key="1">
    <citation type="journal article" date="2020" name="bioRxiv">
        <title>Whole genome comparisons of ergot fungi reveals the divergence and evolution of species within the genus Claviceps are the result of varying mechanisms driving genome evolution and host range expansion.</title>
        <authorList>
            <person name="Wyka S.A."/>
            <person name="Mondo S.J."/>
            <person name="Liu M."/>
            <person name="Dettman J."/>
            <person name="Nalam V."/>
            <person name="Broders K.D."/>
        </authorList>
    </citation>
    <scope>NUCLEOTIDE SEQUENCE</scope>
    <source>
        <strain evidence="1">CCC 489</strain>
    </source>
</reference>
<proteinExistence type="predicted"/>
<name>A0A8K0JF84_9HYPO</name>
<evidence type="ECO:0000313" key="2">
    <source>
        <dbReference type="Proteomes" id="UP000811619"/>
    </source>
</evidence>
<gene>
    <name evidence="1" type="ORF">E4U42_007696</name>
</gene>
<dbReference type="Proteomes" id="UP000811619">
    <property type="component" value="Unassembled WGS sequence"/>
</dbReference>
<protein>
    <submittedName>
        <fullName evidence="1">Uncharacterized protein</fullName>
    </submittedName>
</protein>
<keyword evidence="2" id="KW-1185">Reference proteome</keyword>
<organism evidence="1 2">
    <name type="scientific">Claviceps africana</name>
    <dbReference type="NCBI Taxonomy" id="83212"/>
    <lineage>
        <taxon>Eukaryota</taxon>
        <taxon>Fungi</taxon>
        <taxon>Dikarya</taxon>
        <taxon>Ascomycota</taxon>
        <taxon>Pezizomycotina</taxon>
        <taxon>Sordariomycetes</taxon>
        <taxon>Hypocreomycetidae</taxon>
        <taxon>Hypocreales</taxon>
        <taxon>Clavicipitaceae</taxon>
        <taxon>Claviceps</taxon>
    </lineage>
</organism>
<evidence type="ECO:0000313" key="1">
    <source>
        <dbReference type="EMBL" id="KAG5930525.1"/>
    </source>
</evidence>
<accession>A0A8K0JF84</accession>
<comment type="caution">
    <text evidence="1">The sequence shown here is derived from an EMBL/GenBank/DDBJ whole genome shotgun (WGS) entry which is preliminary data.</text>
</comment>
<sequence>MNQSTDLTIEQKAQNLRDAVQKLANIKDIVGASIKNISPAETACMIVSMEQAKTVNKLVPDIETMEQSLRDFSRYLLVVQTILEEEARKPGTKRPDDSLARWIQGSRAANEAAEAALKKYKDAVNVLREPLGLPSPFAVVSERLLEMNALFHAVFGSPLDVQERGRKRRRTDNA</sequence>